<proteinExistence type="predicted"/>
<organism evidence="1 2">
    <name type="scientific">Choristoneura fumiferana</name>
    <name type="common">Spruce budworm moth</name>
    <name type="synonym">Archips fumiferana</name>
    <dbReference type="NCBI Taxonomy" id="7141"/>
    <lineage>
        <taxon>Eukaryota</taxon>
        <taxon>Metazoa</taxon>
        <taxon>Ecdysozoa</taxon>
        <taxon>Arthropoda</taxon>
        <taxon>Hexapoda</taxon>
        <taxon>Insecta</taxon>
        <taxon>Pterygota</taxon>
        <taxon>Neoptera</taxon>
        <taxon>Endopterygota</taxon>
        <taxon>Lepidoptera</taxon>
        <taxon>Glossata</taxon>
        <taxon>Ditrysia</taxon>
        <taxon>Tortricoidea</taxon>
        <taxon>Tortricidae</taxon>
        <taxon>Tortricinae</taxon>
        <taxon>Choristoneura</taxon>
    </lineage>
</organism>
<keyword evidence="2" id="KW-1185">Reference proteome</keyword>
<accession>A0ACC0KXN4</accession>
<comment type="caution">
    <text evidence="1">The sequence shown here is derived from an EMBL/GenBank/DDBJ whole genome shotgun (WGS) entry which is preliminary data.</text>
</comment>
<dbReference type="EMBL" id="CM046115">
    <property type="protein sequence ID" value="KAI8441042.1"/>
    <property type="molecule type" value="Genomic_DNA"/>
</dbReference>
<evidence type="ECO:0000313" key="2">
    <source>
        <dbReference type="Proteomes" id="UP001064048"/>
    </source>
</evidence>
<reference evidence="1 2" key="1">
    <citation type="journal article" date="2022" name="Genome Biol. Evol.">
        <title>The Spruce Budworm Genome: Reconstructing the Evolutionary History of Antifreeze Proteins.</title>
        <authorList>
            <person name="Beliveau C."/>
            <person name="Gagne P."/>
            <person name="Picq S."/>
            <person name="Vernygora O."/>
            <person name="Keeling C.I."/>
            <person name="Pinkney K."/>
            <person name="Doucet D."/>
            <person name="Wen F."/>
            <person name="Johnston J.S."/>
            <person name="Maaroufi H."/>
            <person name="Boyle B."/>
            <person name="Laroche J."/>
            <person name="Dewar K."/>
            <person name="Juretic N."/>
            <person name="Blackburn G."/>
            <person name="Nisole A."/>
            <person name="Brunet B."/>
            <person name="Brandao M."/>
            <person name="Lumley L."/>
            <person name="Duan J."/>
            <person name="Quan G."/>
            <person name="Lucarotti C.J."/>
            <person name="Roe A.D."/>
            <person name="Sperling F.A.H."/>
            <person name="Levesque R.C."/>
            <person name="Cusson M."/>
        </authorList>
    </citation>
    <scope>NUCLEOTIDE SEQUENCE [LARGE SCALE GENOMIC DNA]</scope>
    <source>
        <strain evidence="1">Glfc:IPQL:Cfum</strain>
    </source>
</reference>
<evidence type="ECO:0000313" key="1">
    <source>
        <dbReference type="EMBL" id="KAI8441042.1"/>
    </source>
</evidence>
<dbReference type="Proteomes" id="UP001064048">
    <property type="component" value="Chromosome 15"/>
</dbReference>
<sequence length="172" mass="19378">MGSTESIFLNTTNPTGKQEYSSRTLGATWGIISAVMLPIVIVLICIGWRILKRRKAEEKEEVDYMIKTRPIDPDESVRINSDDESIPYKKDVSAEDSPLPTEPVKIVEDSNVPFTYGQPYPPPPPMQPYQTEGYEPQGYEAQPYDETVGLPQTSQAQQQPQSRQWAGETEIN</sequence>
<protein>
    <submittedName>
        <fullName evidence="1">Uncharacterized protein</fullName>
    </submittedName>
</protein>
<name>A0ACC0KXN4_CHOFU</name>
<gene>
    <name evidence="1" type="ORF">MSG28_009313</name>
</gene>